<dbReference type="EMBL" id="CP001622">
    <property type="protein sequence ID" value="ACS56681.1"/>
    <property type="molecule type" value="Genomic_DNA"/>
</dbReference>
<evidence type="ECO:0000313" key="2">
    <source>
        <dbReference type="Proteomes" id="UP000002256"/>
    </source>
</evidence>
<sequence>MKRRPDRAASNFFADMIKKSGAKRRILGVARVFADNRRIIGRTDVLIFGFVPSLAQSGRSMASAGERLMRKPKAPLVARPTSPSGWHRLAEAVINEPSTPTRRQVRP</sequence>
<accession>C6B1T2</accession>
<proteinExistence type="predicted"/>
<gene>
    <name evidence="1" type="ordered locus">Rleg_2409</name>
</gene>
<name>C6B1T2_RHILS</name>
<organism evidence="1 2">
    <name type="scientific">Rhizobium leguminosarum bv. trifolii (strain WSM1325)</name>
    <dbReference type="NCBI Taxonomy" id="395491"/>
    <lineage>
        <taxon>Bacteria</taxon>
        <taxon>Pseudomonadati</taxon>
        <taxon>Pseudomonadota</taxon>
        <taxon>Alphaproteobacteria</taxon>
        <taxon>Hyphomicrobiales</taxon>
        <taxon>Rhizobiaceae</taxon>
        <taxon>Rhizobium/Agrobacterium group</taxon>
        <taxon>Rhizobium</taxon>
    </lineage>
</organism>
<protein>
    <submittedName>
        <fullName evidence="1">Uncharacterized protein</fullName>
    </submittedName>
</protein>
<dbReference type="Proteomes" id="UP000002256">
    <property type="component" value="Chromosome"/>
</dbReference>
<evidence type="ECO:0000313" key="1">
    <source>
        <dbReference type="EMBL" id="ACS56681.1"/>
    </source>
</evidence>
<dbReference type="KEGG" id="rlg:Rleg_2409"/>
<reference evidence="1 2" key="1">
    <citation type="journal article" date="2010" name="Stand. Genomic Sci.">
        <title>Complete genome sequence of Rhizobium leguminosarum bv. trifolii strain WSM1325, an effective microsymbiont of annual Mediterranean clovers.</title>
        <authorList>
            <person name="Reeve W."/>
            <person name="O'Hara G."/>
            <person name="Chain P."/>
            <person name="Ardley J."/>
            <person name="Brau L."/>
            <person name="Nandesena K."/>
            <person name="Tiwari R."/>
            <person name="Copeland A."/>
            <person name="Nolan M."/>
            <person name="Han C."/>
            <person name="Brettin T."/>
            <person name="Land M."/>
            <person name="Ovchinikova G."/>
            <person name="Ivanova N."/>
            <person name="Mavromatis K."/>
            <person name="Markowitz V."/>
            <person name="Kyrpides N."/>
            <person name="Melino V."/>
            <person name="Denton M."/>
            <person name="Yates R."/>
            <person name="Howieson J."/>
        </authorList>
    </citation>
    <scope>NUCLEOTIDE SEQUENCE [LARGE SCALE GENOMIC DNA]</scope>
    <source>
        <strain evidence="1 2">WSM1325</strain>
    </source>
</reference>
<dbReference type="HOGENOM" id="CLU_2207947_0_0_5"/>
<dbReference type="AlphaFoldDB" id="C6B1T2"/>